<accession>A0ACB7HJD7</accession>
<evidence type="ECO:0000313" key="2">
    <source>
        <dbReference type="Proteomes" id="UP000091857"/>
    </source>
</evidence>
<proteinExistence type="predicted"/>
<organism evidence="1 2">
    <name type="scientific">Manihot esculenta</name>
    <name type="common">Cassava</name>
    <name type="synonym">Jatropha manihot</name>
    <dbReference type="NCBI Taxonomy" id="3983"/>
    <lineage>
        <taxon>Eukaryota</taxon>
        <taxon>Viridiplantae</taxon>
        <taxon>Streptophyta</taxon>
        <taxon>Embryophyta</taxon>
        <taxon>Tracheophyta</taxon>
        <taxon>Spermatophyta</taxon>
        <taxon>Magnoliopsida</taxon>
        <taxon>eudicotyledons</taxon>
        <taxon>Gunneridae</taxon>
        <taxon>Pentapetalae</taxon>
        <taxon>rosids</taxon>
        <taxon>fabids</taxon>
        <taxon>Malpighiales</taxon>
        <taxon>Euphorbiaceae</taxon>
        <taxon>Crotonoideae</taxon>
        <taxon>Manihoteae</taxon>
        <taxon>Manihot</taxon>
    </lineage>
</organism>
<sequence>MVYLAFSFMYVFYGFFHCSDNQSYILILLFSHLFFFLLYKETSFYDTQTLKSSTIKPKIRNWNSKTMATKFRPLPIFFIFLCSFFFSAECRRYKAVNMTWWCNQTPHPETCNYFVSQTHQHFAPKHRSEFRRIMIHLALERALSVERQVYRLKPKCHSHNHKAVWTDCCKLHADTIVQLNRTLQGLQSQKGCTNFDAQTWMSTALTNIETCRTGSVDFNVSDFITPIMSSNLSELISNSLALNGVLLAVEDNNTEGFPRWFSRSQRRLLQSSSLKAKANLVVAQDGSGHFRTVQTALDAASKRRYGTRFIIHVKRGIYRENIEVGINNNNIWLVGDGLRSTIITSSRSVVGGYTTYSSATAGIDGLRFVARGITFSNTAGPQKGQAVALRSASDLSVFYRCSFEGYQDTLFVHSQRQFYKECYVYGTIDFIFGNAAVVFQNCIIYARKPLKGQANMITAQARNDPFQNTGISIHNSQILPAPDLKPVVGAFQTYLGRPWMQYSRTVVLKTYLDGFINPAGWSKWGNSDFALDTLYYGEYRNFGPGSSTRQRVKWKGFHTITSSRVASSFTVAKLIAGMSWLPATGVPFISGL</sequence>
<dbReference type="Proteomes" id="UP000091857">
    <property type="component" value="Chromosome 6"/>
</dbReference>
<gene>
    <name evidence="1" type="ORF">MANES_06G135800v8</name>
</gene>
<comment type="caution">
    <text evidence="1">The sequence shown here is derived from an EMBL/GenBank/DDBJ whole genome shotgun (WGS) entry which is preliminary data.</text>
</comment>
<protein>
    <submittedName>
        <fullName evidence="1">Uncharacterized protein</fullName>
    </submittedName>
</protein>
<evidence type="ECO:0000313" key="1">
    <source>
        <dbReference type="EMBL" id="KAG8652813.1"/>
    </source>
</evidence>
<name>A0ACB7HJD7_MANES</name>
<dbReference type="EMBL" id="CM004392">
    <property type="protein sequence ID" value="KAG8652813.1"/>
    <property type="molecule type" value="Genomic_DNA"/>
</dbReference>
<reference evidence="2" key="1">
    <citation type="journal article" date="2016" name="Nat. Biotechnol.">
        <title>Sequencing wild and cultivated cassava and related species reveals extensive interspecific hybridization and genetic diversity.</title>
        <authorList>
            <person name="Bredeson J.V."/>
            <person name="Lyons J.B."/>
            <person name="Prochnik S.E."/>
            <person name="Wu G.A."/>
            <person name="Ha C.M."/>
            <person name="Edsinger-Gonzales E."/>
            <person name="Grimwood J."/>
            <person name="Schmutz J."/>
            <person name="Rabbi I.Y."/>
            <person name="Egesi C."/>
            <person name="Nauluvula P."/>
            <person name="Lebot V."/>
            <person name="Ndunguru J."/>
            <person name="Mkamilo G."/>
            <person name="Bart R.S."/>
            <person name="Setter T.L."/>
            <person name="Gleadow R.M."/>
            <person name="Kulakow P."/>
            <person name="Ferguson M.E."/>
            <person name="Rounsley S."/>
            <person name="Rokhsar D.S."/>
        </authorList>
    </citation>
    <scope>NUCLEOTIDE SEQUENCE [LARGE SCALE GENOMIC DNA]</scope>
    <source>
        <strain evidence="2">cv. AM560-2</strain>
    </source>
</reference>
<keyword evidence="2" id="KW-1185">Reference proteome</keyword>